<dbReference type="Gene3D" id="1.25.10.10">
    <property type="entry name" value="Leucine-rich Repeat Variant"/>
    <property type="match status" value="3"/>
</dbReference>
<feature type="domain" description="TOG" evidence="9">
    <location>
        <begin position="3"/>
        <end position="232"/>
    </location>
</feature>
<dbReference type="InterPro" id="IPR016024">
    <property type="entry name" value="ARM-type_fold"/>
</dbReference>
<evidence type="ECO:0000256" key="6">
    <source>
        <dbReference type="ARBA" id="ARBA00022776"/>
    </source>
</evidence>
<feature type="compositionally biased region" description="Basic and acidic residues" evidence="8">
    <location>
        <begin position="818"/>
        <end position="827"/>
    </location>
</feature>
<keyword evidence="11" id="KW-1185">Reference proteome</keyword>
<feature type="domain" description="TOG" evidence="9">
    <location>
        <begin position="281"/>
        <end position="515"/>
    </location>
</feature>
<dbReference type="SMART" id="SM01349">
    <property type="entry name" value="TOG"/>
    <property type="match status" value="2"/>
</dbReference>
<evidence type="ECO:0000256" key="7">
    <source>
        <dbReference type="ARBA" id="ARBA00024889"/>
    </source>
</evidence>
<evidence type="ECO:0000313" key="10">
    <source>
        <dbReference type="EMBL" id="KAK4251583.1"/>
    </source>
</evidence>
<proteinExistence type="inferred from homology"/>
<name>A0AAN7HUI3_9PEZI</name>
<dbReference type="InterPro" id="IPR034085">
    <property type="entry name" value="TOG"/>
</dbReference>
<dbReference type="Proteomes" id="UP001303647">
    <property type="component" value="Unassembled WGS sequence"/>
</dbReference>
<dbReference type="GO" id="GO:0090307">
    <property type="term" value="P:mitotic spindle assembly"/>
    <property type="evidence" value="ECO:0007669"/>
    <property type="project" value="TreeGrafter"/>
</dbReference>
<keyword evidence="5" id="KW-0493">Microtubule</keyword>
<accession>A0AAN7HUI3</accession>
<dbReference type="GO" id="GO:0005815">
    <property type="term" value="C:microtubule organizing center"/>
    <property type="evidence" value="ECO:0007669"/>
    <property type="project" value="TreeGrafter"/>
</dbReference>
<dbReference type="InterPro" id="IPR024395">
    <property type="entry name" value="CLASP_N_dom"/>
</dbReference>
<feature type="compositionally biased region" description="Polar residues" evidence="8">
    <location>
        <begin position="534"/>
        <end position="543"/>
    </location>
</feature>
<comment type="similarity">
    <text evidence="2">Belongs to the CLASP family.</text>
</comment>
<keyword evidence="6" id="KW-0498">Mitosis</keyword>
<evidence type="ECO:0000256" key="3">
    <source>
        <dbReference type="ARBA" id="ARBA00011375"/>
    </source>
</evidence>
<evidence type="ECO:0000256" key="5">
    <source>
        <dbReference type="ARBA" id="ARBA00022701"/>
    </source>
</evidence>
<dbReference type="PANTHER" id="PTHR21567">
    <property type="entry name" value="CLASP"/>
    <property type="match status" value="1"/>
</dbReference>
<dbReference type="Pfam" id="PF12348">
    <property type="entry name" value="CLASP_N"/>
    <property type="match status" value="2"/>
</dbReference>
<keyword evidence="4" id="KW-0132">Cell division</keyword>
<dbReference type="AlphaFoldDB" id="A0AAN7HUI3"/>
<evidence type="ECO:0000256" key="4">
    <source>
        <dbReference type="ARBA" id="ARBA00022618"/>
    </source>
</evidence>
<dbReference type="PANTHER" id="PTHR21567:SF9">
    <property type="entry name" value="CLIP-ASSOCIATING PROTEIN"/>
    <property type="match status" value="1"/>
</dbReference>
<evidence type="ECO:0000256" key="1">
    <source>
        <dbReference type="ARBA" id="ARBA00004186"/>
    </source>
</evidence>
<dbReference type="GO" id="GO:0005881">
    <property type="term" value="C:cytoplasmic microtubule"/>
    <property type="evidence" value="ECO:0007669"/>
    <property type="project" value="TreeGrafter"/>
</dbReference>
<evidence type="ECO:0000313" key="11">
    <source>
        <dbReference type="Proteomes" id="UP001303647"/>
    </source>
</evidence>
<dbReference type="GO" id="GO:0008017">
    <property type="term" value="F:microtubule binding"/>
    <property type="evidence" value="ECO:0007669"/>
    <property type="project" value="TreeGrafter"/>
</dbReference>
<dbReference type="InterPro" id="IPR011989">
    <property type="entry name" value="ARM-like"/>
</dbReference>
<reference evidence="10" key="2">
    <citation type="submission" date="2023-05" db="EMBL/GenBank/DDBJ databases">
        <authorList>
            <consortium name="Lawrence Berkeley National Laboratory"/>
            <person name="Steindorff A."/>
            <person name="Hensen N."/>
            <person name="Bonometti L."/>
            <person name="Westerberg I."/>
            <person name="Brannstrom I.O."/>
            <person name="Guillou S."/>
            <person name="Cros-Aarteil S."/>
            <person name="Calhoun S."/>
            <person name="Haridas S."/>
            <person name="Kuo A."/>
            <person name="Mondo S."/>
            <person name="Pangilinan J."/>
            <person name="Riley R."/>
            <person name="Labutti K."/>
            <person name="Andreopoulos B."/>
            <person name="Lipzen A."/>
            <person name="Chen C."/>
            <person name="Yanf M."/>
            <person name="Daum C."/>
            <person name="Ng V."/>
            <person name="Clum A."/>
            <person name="Ohm R."/>
            <person name="Martin F."/>
            <person name="Silar P."/>
            <person name="Natvig D."/>
            <person name="Lalanne C."/>
            <person name="Gautier V."/>
            <person name="Ament-Velasquez S.L."/>
            <person name="Kruys A."/>
            <person name="Hutchinson M.I."/>
            <person name="Powell A.J."/>
            <person name="Barry K."/>
            <person name="Miller A.N."/>
            <person name="Grigoriev I.V."/>
            <person name="Debuchy R."/>
            <person name="Gladieux P."/>
            <person name="Thoren M.H."/>
            <person name="Johannesson H."/>
        </authorList>
    </citation>
    <scope>NUCLEOTIDE SEQUENCE</scope>
    <source>
        <strain evidence="10">CBS 359.72</strain>
    </source>
</reference>
<dbReference type="EMBL" id="MU857605">
    <property type="protein sequence ID" value="KAK4251583.1"/>
    <property type="molecule type" value="Genomic_DNA"/>
</dbReference>
<comment type="function">
    <text evidence="7">Microtubule binding protein that promotes the stabilization of dynamic microtubules. Required for mitotic spindle formation.</text>
</comment>
<feature type="region of interest" description="Disordered" evidence="8">
    <location>
        <begin position="795"/>
        <end position="838"/>
    </location>
</feature>
<organism evidence="10 11">
    <name type="scientific">Corynascus novoguineensis</name>
    <dbReference type="NCBI Taxonomy" id="1126955"/>
    <lineage>
        <taxon>Eukaryota</taxon>
        <taxon>Fungi</taxon>
        <taxon>Dikarya</taxon>
        <taxon>Ascomycota</taxon>
        <taxon>Pezizomycotina</taxon>
        <taxon>Sordariomycetes</taxon>
        <taxon>Sordariomycetidae</taxon>
        <taxon>Sordariales</taxon>
        <taxon>Chaetomiaceae</taxon>
        <taxon>Corynascus</taxon>
    </lineage>
</organism>
<feature type="compositionally biased region" description="Low complexity" evidence="8">
    <location>
        <begin position="570"/>
        <end position="582"/>
    </location>
</feature>
<dbReference type="GO" id="GO:1990023">
    <property type="term" value="C:mitotic spindle midzone"/>
    <property type="evidence" value="ECO:0007669"/>
    <property type="project" value="TreeGrafter"/>
</dbReference>
<comment type="subunit">
    <text evidence="3">Interacts with microtubules.</text>
</comment>
<dbReference type="GO" id="GO:0051301">
    <property type="term" value="P:cell division"/>
    <property type="evidence" value="ECO:0007669"/>
    <property type="project" value="UniProtKB-KW"/>
</dbReference>
<comment type="subcellular location">
    <subcellularLocation>
        <location evidence="1">Cytoplasm</location>
        <location evidence="1">Cytoskeleton</location>
        <location evidence="1">Spindle</location>
    </subcellularLocation>
</comment>
<feature type="region of interest" description="Disordered" evidence="8">
    <location>
        <begin position="226"/>
        <end position="248"/>
    </location>
</feature>
<feature type="compositionally biased region" description="Low complexity" evidence="8">
    <location>
        <begin position="546"/>
        <end position="557"/>
    </location>
</feature>
<feature type="compositionally biased region" description="Polar residues" evidence="8">
    <location>
        <begin position="228"/>
        <end position="238"/>
    </location>
</feature>
<feature type="region of interest" description="Disordered" evidence="8">
    <location>
        <begin position="510"/>
        <end position="772"/>
    </location>
</feature>
<sequence length="1153" mass="123684">MTEQITDEQVADLIALLRTDASIDVKVQQLTAVKSSIKQLNVPESCIVPLFEALRIASSSHHAVLVNAGFTTLGHLCTRLSRQDSKSLVKEGVRTLPLIVEKLGDQKEKFRQVAQNALTTLYKVTPVEVERFVRNIAMGGKNARAKEASLHWLLQMHQVHGLQFRAYVPNLMDLLEDADGMVRDVAKSTVIELFRNASGPAKSDLKKQLKNRKIRPAIESAIVKELNPTGSAPASQADSLEEPAPSRPNLAASMSALAHRPVTPGLPDNAPETVEPSYVNTSRELDEILREMHTHFEGKETEQNWVKREESITKLRRLIAGNAVADFHDPFLAGLRGLLDGIIKAVVSLRTSLSKEGCSLVQDIARAYGPAMDPMVEILMQTFIKLTAATKKIASSLANITVDTIISKVTYTNRIMQHVWNACQDKNVQPRLYATGWLKTLLNKEAHHKSHVEHTGGLDLIEKCIKKGLADANPGVREKMRATYWTFAGIWPARAESIMSGLDATAARLLQNDPSNPKSPKKPEGGARPGLGLSKSTMGTSKPSVRDAMMAQRRAMATKTVPARPGSAMSHFSSAGTGSGSSQAPVATATVRTRPESAMLGSAGGISGAPMRPGRRRPEMAARPATAGPYSVRSHDQPSAEQSSPPSNPRPKPVTPKSINSSPKRTVPKMVRPGQVSSPGERKLLTPAKPGTLKGFGSPRTTPSRILQPPILSPSSSPSKGHEEFSLVVPNVTAGIPSPQEEPPHAPPIGDQEMGGISRSSTPSKVPELAPAVLASPPQIEAATPRILSPMATQPQAVEDAAPALPSPSRSLEVYEDPADRGEEAEPKPIFGPVLGDRPVNEDAAILQQAARQQQQQQQQNGEPYEATFSPENVKKNLRLLDSGISKIQQKSLDAHGFRKLQEIICNSDAKSPTGIASLLTDDKFDALVTGLFDFLESPLSNVPAAKRQDVQAQVLKTINLLLARMRASFQPHASRGLESLVRARAAYEGRTHIVSGLELAAAALVALGDASEIVLVLCRMLNAALHAADAPDTTNDDLAAGAGAGANGAAGRSLSMALHVLKKLIEARGAGFVPNDGELEALAGAAGRCLDHSESAVRMDATKLCIALHERVGDARFWEATKGLKEDSKSLLTYYIVKGQKERGATAVKPVA</sequence>
<keyword evidence="6" id="KW-0131">Cell cycle</keyword>
<feature type="compositionally biased region" description="Low complexity" evidence="8">
    <location>
        <begin position="703"/>
        <end position="719"/>
    </location>
</feature>
<dbReference type="GO" id="GO:0060172">
    <property type="term" value="P:astral microtubule depolymerization"/>
    <property type="evidence" value="ECO:0007669"/>
    <property type="project" value="TreeGrafter"/>
</dbReference>
<reference evidence="10" key="1">
    <citation type="journal article" date="2023" name="Mol. Phylogenet. Evol.">
        <title>Genome-scale phylogeny and comparative genomics of the fungal order Sordariales.</title>
        <authorList>
            <person name="Hensen N."/>
            <person name="Bonometti L."/>
            <person name="Westerberg I."/>
            <person name="Brannstrom I.O."/>
            <person name="Guillou S."/>
            <person name="Cros-Aarteil S."/>
            <person name="Calhoun S."/>
            <person name="Haridas S."/>
            <person name="Kuo A."/>
            <person name="Mondo S."/>
            <person name="Pangilinan J."/>
            <person name="Riley R."/>
            <person name="LaButti K."/>
            <person name="Andreopoulos B."/>
            <person name="Lipzen A."/>
            <person name="Chen C."/>
            <person name="Yan M."/>
            <person name="Daum C."/>
            <person name="Ng V."/>
            <person name="Clum A."/>
            <person name="Steindorff A."/>
            <person name="Ohm R.A."/>
            <person name="Martin F."/>
            <person name="Silar P."/>
            <person name="Natvig D.O."/>
            <person name="Lalanne C."/>
            <person name="Gautier V."/>
            <person name="Ament-Velasquez S.L."/>
            <person name="Kruys A."/>
            <person name="Hutchinson M.I."/>
            <person name="Powell A.J."/>
            <person name="Barry K."/>
            <person name="Miller A.N."/>
            <person name="Grigoriev I.V."/>
            <person name="Debuchy R."/>
            <person name="Gladieux P."/>
            <person name="Hiltunen Thoren M."/>
            <person name="Johannesson H."/>
        </authorList>
    </citation>
    <scope>NUCLEOTIDE SEQUENCE</scope>
    <source>
        <strain evidence="10">CBS 359.72</strain>
    </source>
</reference>
<gene>
    <name evidence="10" type="ORF">C7999DRAFT_27999</name>
</gene>
<comment type="caution">
    <text evidence="10">The sequence shown here is derived from an EMBL/GenBank/DDBJ whole genome shotgun (WGS) entry which is preliminary data.</text>
</comment>
<evidence type="ECO:0000256" key="8">
    <source>
        <dbReference type="SAM" id="MobiDB-lite"/>
    </source>
</evidence>
<protein>
    <submittedName>
        <fullName evidence="10">Clasp N terminal-domain-containing protein</fullName>
    </submittedName>
</protein>
<evidence type="ECO:0000256" key="2">
    <source>
        <dbReference type="ARBA" id="ARBA00009549"/>
    </source>
</evidence>
<dbReference type="GO" id="GO:0005876">
    <property type="term" value="C:spindle microtubule"/>
    <property type="evidence" value="ECO:0007669"/>
    <property type="project" value="TreeGrafter"/>
</dbReference>
<dbReference type="SUPFAM" id="SSF48371">
    <property type="entry name" value="ARM repeat"/>
    <property type="match status" value="1"/>
</dbReference>
<evidence type="ECO:0000259" key="9">
    <source>
        <dbReference type="SMART" id="SM01349"/>
    </source>
</evidence>